<dbReference type="AlphaFoldDB" id="A0A2S5CFJ1"/>
<dbReference type="GO" id="GO:0003677">
    <property type="term" value="F:DNA binding"/>
    <property type="evidence" value="ECO:0007669"/>
    <property type="project" value="UniProtKB-KW"/>
</dbReference>
<dbReference type="InterPro" id="IPR010093">
    <property type="entry name" value="SinI_DNA-bd"/>
</dbReference>
<organism evidence="2 3">
    <name type="scientific">Methylovulum psychrotolerans</name>
    <dbReference type="NCBI Taxonomy" id="1704499"/>
    <lineage>
        <taxon>Bacteria</taxon>
        <taxon>Pseudomonadati</taxon>
        <taxon>Pseudomonadota</taxon>
        <taxon>Gammaproteobacteria</taxon>
        <taxon>Methylococcales</taxon>
        <taxon>Methylococcaceae</taxon>
        <taxon>Methylovulum</taxon>
    </lineage>
</organism>
<evidence type="ECO:0000259" key="1">
    <source>
        <dbReference type="Pfam" id="PF12728"/>
    </source>
</evidence>
<dbReference type="Proteomes" id="UP000237423">
    <property type="component" value="Unassembled WGS sequence"/>
</dbReference>
<keyword evidence="2" id="KW-0238">DNA-binding</keyword>
<gene>
    <name evidence="2" type="ORF">AADEFJLK_04662</name>
</gene>
<sequence>MPASTIAHLPTPQETEEAKITSRALAKYAHNDRLHLKIANPPHESDDLILPGYALNLLLDILTEMSKGNAITVMPIHAELSTQETAELLNVSRPHLVALLEQGKIPFRKVGTHRRVLAKDVFAYKQGIDADRLQALHELTAQAQELGMGYE</sequence>
<dbReference type="InterPro" id="IPR041657">
    <property type="entry name" value="HTH_17"/>
</dbReference>
<feature type="domain" description="Helix-turn-helix" evidence="1">
    <location>
        <begin position="80"/>
        <end position="126"/>
    </location>
</feature>
<comment type="caution">
    <text evidence="2">The sequence shown here is derived from an EMBL/GenBank/DDBJ whole genome shotgun (WGS) entry which is preliminary data.</text>
</comment>
<evidence type="ECO:0000313" key="2">
    <source>
        <dbReference type="EMBL" id="POZ49571.1"/>
    </source>
</evidence>
<protein>
    <submittedName>
        <fullName evidence="2">DNA-binding protein</fullName>
    </submittedName>
</protein>
<reference evidence="2 3" key="1">
    <citation type="submission" date="2017-11" db="EMBL/GenBank/DDBJ databases">
        <title>Draft Genome Sequence of Methylobacter psychrotolerans Sph1T, an Obligate Methanotroph from Low-Temperature Environments.</title>
        <authorList>
            <person name="Oshkin I.Y."/>
            <person name="Miroshnikov K."/>
            <person name="Belova S.E."/>
            <person name="Korzhenkov A."/>
            <person name="Toshchakov S.V."/>
            <person name="Dedysh S.N."/>
        </authorList>
    </citation>
    <scope>NUCLEOTIDE SEQUENCE [LARGE SCALE GENOMIC DNA]</scope>
    <source>
        <strain evidence="2 3">Sph1</strain>
    </source>
</reference>
<dbReference type="Pfam" id="PF12728">
    <property type="entry name" value="HTH_17"/>
    <property type="match status" value="1"/>
</dbReference>
<evidence type="ECO:0000313" key="3">
    <source>
        <dbReference type="Proteomes" id="UP000237423"/>
    </source>
</evidence>
<proteinExistence type="predicted"/>
<accession>A0A2S5CFJ1</accession>
<dbReference type="NCBIfam" id="TIGR01764">
    <property type="entry name" value="excise"/>
    <property type="match status" value="1"/>
</dbReference>
<name>A0A2S5CFJ1_9GAMM</name>
<dbReference type="RefSeq" id="WP_103976016.1">
    <property type="nucleotide sequence ID" value="NZ_PGFZ01000058.1"/>
</dbReference>
<dbReference type="EMBL" id="PGFZ01000058">
    <property type="protein sequence ID" value="POZ49571.1"/>
    <property type="molecule type" value="Genomic_DNA"/>
</dbReference>